<dbReference type="EMBL" id="CP089983">
    <property type="protein sequence ID" value="WXB09030.1"/>
    <property type="molecule type" value="Genomic_DNA"/>
</dbReference>
<keyword evidence="3" id="KW-1185">Reference proteome</keyword>
<dbReference type="RefSeq" id="WP_394838703.1">
    <property type="nucleotide sequence ID" value="NZ_CP089929.1"/>
</dbReference>
<dbReference type="Proteomes" id="UP001374803">
    <property type="component" value="Chromosome"/>
</dbReference>
<accession>A0ABZ2LIQ3</accession>
<gene>
    <name evidence="2" type="ORF">LVJ94_17575</name>
</gene>
<proteinExistence type="predicted"/>
<evidence type="ECO:0000256" key="1">
    <source>
        <dbReference type="SAM" id="MobiDB-lite"/>
    </source>
</evidence>
<evidence type="ECO:0000313" key="3">
    <source>
        <dbReference type="Proteomes" id="UP001374803"/>
    </source>
</evidence>
<evidence type="ECO:0000313" key="2">
    <source>
        <dbReference type="EMBL" id="WXB09030.1"/>
    </source>
</evidence>
<protein>
    <submittedName>
        <fullName evidence="2">Uncharacterized protein</fullName>
    </submittedName>
</protein>
<reference evidence="2" key="1">
    <citation type="submission" date="2021-12" db="EMBL/GenBank/DDBJ databases">
        <title>Discovery of the Pendulisporaceae a myxobacterial family with distinct sporulation behavior and unique specialized metabolism.</title>
        <authorList>
            <person name="Garcia R."/>
            <person name="Popoff A."/>
            <person name="Bader C.D."/>
            <person name="Loehr J."/>
            <person name="Walesch S."/>
            <person name="Walt C."/>
            <person name="Boldt J."/>
            <person name="Bunk B."/>
            <person name="Haeckl F.J.F.P.J."/>
            <person name="Gunesch A.P."/>
            <person name="Birkelbach J."/>
            <person name="Nuebel U."/>
            <person name="Pietschmann T."/>
            <person name="Bach T."/>
            <person name="Mueller R."/>
        </authorList>
    </citation>
    <scope>NUCLEOTIDE SEQUENCE</scope>
    <source>
        <strain evidence="2">MSr11367</strain>
    </source>
</reference>
<feature type="region of interest" description="Disordered" evidence="1">
    <location>
        <begin position="135"/>
        <end position="165"/>
    </location>
</feature>
<organism evidence="2 3">
    <name type="scientific">Pendulispora rubella</name>
    <dbReference type="NCBI Taxonomy" id="2741070"/>
    <lineage>
        <taxon>Bacteria</taxon>
        <taxon>Pseudomonadati</taxon>
        <taxon>Myxococcota</taxon>
        <taxon>Myxococcia</taxon>
        <taxon>Myxococcales</taxon>
        <taxon>Sorangiineae</taxon>
        <taxon>Pendulisporaceae</taxon>
        <taxon>Pendulispora</taxon>
    </lineage>
</organism>
<name>A0ABZ2LIQ3_9BACT</name>
<sequence length="165" mass="18209">MREDGPPSKGLEREVFDHWLSGWRRTIGGTRAPALDAKRRRKIRARLADQFTPADLKRAIDGLWASSWHIENGRTDIELVCRDASHVERFMGLLAPTSALPLVNEASSPAPAHDAFVPPPAKLFEVMESVRRAFSPPDDSSGAPVLWKARPRPGAEVTNRGARVG</sequence>